<dbReference type="EMBL" id="JASCZI010241660">
    <property type="protein sequence ID" value="MED6203748.1"/>
    <property type="molecule type" value="Genomic_DNA"/>
</dbReference>
<protein>
    <submittedName>
        <fullName evidence="1">Uncharacterized protein</fullName>
    </submittedName>
</protein>
<accession>A0ABU6Y4W2</accession>
<dbReference type="Proteomes" id="UP001341840">
    <property type="component" value="Unassembled WGS sequence"/>
</dbReference>
<organism evidence="1 2">
    <name type="scientific">Stylosanthes scabra</name>
    <dbReference type="NCBI Taxonomy" id="79078"/>
    <lineage>
        <taxon>Eukaryota</taxon>
        <taxon>Viridiplantae</taxon>
        <taxon>Streptophyta</taxon>
        <taxon>Embryophyta</taxon>
        <taxon>Tracheophyta</taxon>
        <taxon>Spermatophyta</taxon>
        <taxon>Magnoliopsida</taxon>
        <taxon>eudicotyledons</taxon>
        <taxon>Gunneridae</taxon>
        <taxon>Pentapetalae</taxon>
        <taxon>rosids</taxon>
        <taxon>fabids</taxon>
        <taxon>Fabales</taxon>
        <taxon>Fabaceae</taxon>
        <taxon>Papilionoideae</taxon>
        <taxon>50 kb inversion clade</taxon>
        <taxon>dalbergioids sensu lato</taxon>
        <taxon>Dalbergieae</taxon>
        <taxon>Pterocarpus clade</taxon>
        <taxon>Stylosanthes</taxon>
    </lineage>
</organism>
<dbReference type="InterPro" id="IPR002160">
    <property type="entry name" value="Prot_inh_Kunz-lg"/>
</dbReference>
<keyword evidence="2" id="KW-1185">Reference proteome</keyword>
<sequence length="109" mass="12089">MFQLSRPDCVTSPKWMVFVDENEKGYVGIGGQEFHAGYTTLYAPFSIHKSSHGYILKFCPETTCSNIDGSSLGNHVSLLNLVVNSNAEPSFQFALQKPDPNYAKIRTVV</sequence>
<proteinExistence type="predicted"/>
<name>A0ABU6Y4W2_9FABA</name>
<dbReference type="SUPFAM" id="SSF50386">
    <property type="entry name" value="STI-like"/>
    <property type="match status" value="1"/>
</dbReference>
<evidence type="ECO:0000313" key="2">
    <source>
        <dbReference type="Proteomes" id="UP001341840"/>
    </source>
</evidence>
<evidence type="ECO:0000313" key="1">
    <source>
        <dbReference type="EMBL" id="MED6203748.1"/>
    </source>
</evidence>
<dbReference type="InterPro" id="IPR011065">
    <property type="entry name" value="Kunitz_inhibitor_STI-like_sf"/>
</dbReference>
<reference evidence="1 2" key="1">
    <citation type="journal article" date="2023" name="Plants (Basel)">
        <title>Bridging the Gap: Combining Genomics and Transcriptomics Approaches to Understand Stylosanthes scabra, an Orphan Legume from the Brazilian Caatinga.</title>
        <authorList>
            <person name="Ferreira-Neto J.R.C."/>
            <person name="da Silva M.D."/>
            <person name="Binneck E."/>
            <person name="de Melo N.F."/>
            <person name="da Silva R.H."/>
            <person name="de Melo A.L.T.M."/>
            <person name="Pandolfi V."/>
            <person name="Bustamante F.O."/>
            <person name="Brasileiro-Vidal A.C."/>
            <person name="Benko-Iseppon A.M."/>
        </authorList>
    </citation>
    <scope>NUCLEOTIDE SEQUENCE [LARGE SCALE GENOMIC DNA]</scope>
    <source>
        <tissue evidence="1">Leaves</tissue>
    </source>
</reference>
<dbReference type="Gene3D" id="2.80.10.50">
    <property type="match status" value="1"/>
</dbReference>
<gene>
    <name evidence="1" type="ORF">PIB30_002517</name>
</gene>
<dbReference type="Pfam" id="PF00197">
    <property type="entry name" value="Kunitz_legume"/>
    <property type="match status" value="1"/>
</dbReference>
<comment type="caution">
    <text evidence="1">The sequence shown here is derived from an EMBL/GenBank/DDBJ whole genome shotgun (WGS) entry which is preliminary data.</text>
</comment>